<accession>A0A6P6Y5Y1</accession>
<dbReference type="AlphaFoldDB" id="A0A6P6Y5Y1"/>
<evidence type="ECO:0000313" key="3">
    <source>
        <dbReference type="Proteomes" id="UP000515146"/>
    </source>
</evidence>
<organism evidence="3 4">
    <name type="scientific">Dermatophagoides pteronyssinus</name>
    <name type="common">European house dust mite</name>
    <dbReference type="NCBI Taxonomy" id="6956"/>
    <lineage>
        <taxon>Eukaryota</taxon>
        <taxon>Metazoa</taxon>
        <taxon>Ecdysozoa</taxon>
        <taxon>Arthropoda</taxon>
        <taxon>Chelicerata</taxon>
        <taxon>Arachnida</taxon>
        <taxon>Acari</taxon>
        <taxon>Acariformes</taxon>
        <taxon>Sarcoptiformes</taxon>
        <taxon>Astigmata</taxon>
        <taxon>Psoroptidia</taxon>
        <taxon>Analgoidea</taxon>
        <taxon>Pyroglyphidae</taxon>
        <taxon>Dermatophagoidinae</taxon>
        <taxon>Dermatophagoides</taxon>
    </lineage>
</organism>
<evidence type="ECO:0000313" key="4">
    <source>
        <dbReference type="RefSeq" id="XP_027200813.1"/>
    </source>
</evidence>
<dbReference type="KEGG" id="dpte:113794864"/>
<name>A0A6P6Y5Y1_DERPT</name>
<feature type="region of interest" description="Disordered" evidence="1">
    <location>
        <begin position="403"/>
        <end position="437"/>
    </location>
</feature>
<feature type="compositionally biased region" description="Pro residues" evidence="1">
    <location>
        <begin position="418"/>
        <end position="436"/>
    </location>
</feature>
<feature type="region of interest" description="Disordered" evidence="1">
    <location>
        <begin position="233"/>
        <end position="322"/>
    </location>
</feature>
<sequence length="461" mass="51567">MIDGSRSYFAVRGDNQSKWFDIRYPYKAIYGLPNSLKCPHSIYKRFDECEKTSHKDWDITIDEYFYETKKFCCFIWDAMNCEIDVAKQCNHDYSIELELNTKQTYQTICNHIGYGHGSWKCWWTENRIITVSSVVGAALAILAIFCIGFGLYKYNKSRNQVMNEKIKRIPFKTIKEIGSPTDFKHHPIVGMDEAPKAEMNVSSMNDLMMDGQSNTQSAEWLNIKQQITHVPNEIHSSSSSASSTKPISTSTQQPTTIEPSTQQSMKGLTEPLSRTSSQRSKYSDWTLSTGSITSASDSGTKNKPSAFLYRSKKTPKSDLTSNEISELWRQNYGTAGGGGFDSDNTGGVNQTNDKWLQSYNDSSSSHKKEIDLWIRNYGSTGGTDSEFDRSSGGSNINIDLLTGNNNNNNIAPTSITPPTTPTPTPTPTPASTPPMTPTDHISILARDTQTMDQIQNLDKLL</sequence>
<reference evidence="4" key="1">
    <citation type="submission" date="2025-08" db="UniProtKB">
        <authorList>
            <consortium name="RefSeq"/>
        </authorList>
    </citation>
    <scope>IDENTIFICATION</scope>
    <source>
        <strain evidence="4">Airmid</strain>
    </source>
</reference>
<dbReference type="Proteomes" id="UP000515146">
    <property type="component" value="Unplaced"/>
</dbReference>
<keyword evidence="2" id="KW-0472">Membrane</keyword>
<evidence type="ECO:0000256" key="1">
    <source>
        <dbReference type="SAM" id="MobiDB-lite"/>
    </source>
</evidence>
<gene>
    <name evidence="4" type="primary">LOC113794864</name>
</gene>
<feature type="transmembrane region" description="Helical" evidence="2">
    <location>
        <begin position="128"/>
        <end position="152"/>
    </location>
</feature>
<protein>
    <submittedName>
        <fullName evidence="4">Ras guanine nucleotide exchange factor E-like</fullName>
    </submittedName>
</protein>
<keyword evidence="3" id="KW-1185">Reference proteome</keyword>
<feature type="region of interest" description="Disordered" evidence="1">
    <location>
        <begin position="335"/>
        <end position="361"/>
    </location>
</feature>
<keyword evidence="2" id="KW-0812">Transmembrane</keyword>
<feature type="compositionally biased region" description="Low complexity" evidence="1">
    <location>
        <begin position="236"/>
        <end position="251"/>
    </location>
</feature>
<feature type="compositionally biased region" description="Polar residues" evidence="1">
    <location>
        <begin position="252"/>
        <end position="303"/>
    </location>
</feature>
<dbReference type="InParanoid" id="A0A6P6Y5Y1"/>
<feature type="compositionally biased region" description="Low complexity" evidence="1">
    <location>
        <begin position="404"/>
        <end position="417"/>
    </location>
</feature>
<keyword evidence="2" id="KW-1133">Transmembrane helix</keyword>
<proteinExistence type="predicted"/>
<feature type="compositionally biased region" description="Polar residues" evidence="1">
    <location>
        <begin position="348"/>
        <end position="361"/>
    </location>
</feature>
<evidence type="ECO:0000256" key="2">
    <source>
        <dbReference type="SAM" id="Phobius"/>
    </source>
</evidence>
<dbReference type="RefSeq" id="XP_027200813.1">
    <property type="nucleotide sequence ID" value="XM_027345012.1"/>
</dbReference>